<dbReference type="RefSeq" id="WP_397401610.1">
    <property type="nucleotide sequence ID" value="NZ_JBIRYI010000002.1"/>
</dbReference>
<feature type="domain" description="CBS" evidence="3">
    <location>
        <begin position="10"/>
        <end position="66"/>
    </location>
</feature>
<reference evidence="4 5" key="1">
    <citation type="submission" date="2024-10" db="EMBL/GenBank/DDBJ databases">
        <title>The Natural Products Discovery Center: Release of the First 8490 Sequenced Strains for Exploring Actinobacteria Biosynthetic Diversity.</title>
        <authorList>
            <person name="Kalkreuter E."/>
            <person name="Kautsar S.A."/>
            <person name="Yang D."/>
            <person name="Bader C.D."/>
            <person name="Teijaro C.N."/>
            <person name="Fluegel L."/>
            <person name="Davis C.M."/>
            <person name="Simpson J.R."/>
            <person name="Lauterbach L."/>
            <person name="Steele A.D."/>
            <person name="Gui C."/>
            <person name="Meng S."/>
            <person name="Li G."/>
            <person name="Viehrig K."/>
            <person name="Ye F."/>
            <person name="Su P."/>
            <person name="Kiefer A.F."/>
            <person name="Nichols A."/>
            <person name="Cepeda A.J."/>
            <person name="Yan W."/>
            <person name="Fan B."/>
            <person name="Jiang Y."/>
            <person name="Adhikari A."/>
            <person name="Zheng C.-J."/>
            <person name="Schuster L."/>
            <person name="Cowan T.M."/>
            <person name="Smanski M.J."/>
            <person name="Chevrette M.G."/>
            <person name="De Carvalho L.P.S."/>
            <person name="Shen B."/>
        </authorList>
    </citation>
    <scope>NUCLEOTIDE SEQUENCE [LARGE SCALE GENOMIC DNA]</scope>
    <source>
        <strain evidence="4 5">NPDC019481</strain>
    </source>
</reference>
<name>A0ABW7XEX7_9MICO</name>
<dbReference type="Proteomes" id="UP001611580">
    <property type="component" value="Unassembled WGS sequence"/>
</dbReference>
<dbReference type="InterPro" id="IPR051257">
    <property type="entry name" value="Diverse_CBS-Domain"/>
</dbReference>
<dbReference type="InterPro" id="IPR046342">
    <property type="entry name" value="CBS_dom_sf"/>
</dbReference>
<sequence>MAKQTAADVMTPAPTTIDQTETLEAAGRLMAEQDVGVLVVRAGPTAVGVVTDRDLVVRGLAAGLDADATVQQVTTDKVITVGVSDPVETVVEVMRAGAVRRAPVLDGNVLAGIVSIGDLAVERDPDSALADISRARPNR</sequence>
<dbReference type="PROSITE" id="PS51371">
    <property type="entry name" value="CBS"/>
    <property type="match status" value="2"/>
</dbReference>
<accession>A0ABW7XEX7</accession>
<evidence type="ECO:0000313" key="5">
    <source>
        <dbReference type="Proteomes" id="UP001611580"/>
    </source>
</evidence>
<gene>
    <name evidence="4" type="ORF">ACH47X_03980</name>
</gene>
<evidence type="ECO:0000256" key="2">
    <source>
        <dbReference type="PROSITE-ProRule" id="PRU00703"/>
    </source>
</evidence>
<dbReference type="SUPFAM" id="SSF54631">
    <property type="entry name" value="CBS-domain pair"/>
    <property type="match status" value="1"/>
</dbReference>
<evidence type="ECO:0000313" key="4">
    <source>
        <dbReference type="EMBL" id="MFI2486040.1"/>
    </source>
</evidence>
<feature type="domain" description="CBS" evidence="3">
    <location>
        <begin position="73"/>
        <end position="132"/>
    </location>
</feature>
<comment type="caution">
    <text evidence="4">The sequence shown here is derived from an EMBL/GenBank/DDBJ whole genome shotgun (WGS) entry which is preliminary data.</text>
</comment>
<proteinExistence type="predicted"/>
<dbReference type="Gene3D" id="3.10.580.10">
    <property type="entry name" value="CBS-domain"/>
    <property type="match status" value="1"/>
</dbReference>
<protein>
    <submittedName>
        <fullName evidence="4">CBS domain-containing protein</fullName>
    </submittedName>
</protein>
<dbReference type="SMART" id="SM00116">
    <property type="entry name" value="CBS"/>
    <property type="match status" value="2"/>
</dbReference>
<dbReference type="PANTHER" id="PTHR43080">
    <property type="entry name" value="CBS DOMAIN-CONTAINING PROTEIN CBSX3, MITOCHONDRIAL"/>
    <property type="match status" value="1"/>
</dbReference>
<dbReference type="EMBL" id="JBIRYI010000002">
    <property type="protein sequence ID" value="MFI2486040.1"/>
    <property type="molecule type" value="Genomic_DNA"/>
</dbReference>
<dbReference type="Pfam" id="PF00571">
    <property type="entry name" value="CBS"/>
    <property type="match status" value="2"/>
</dbReference>
<keyword evidence="5" id="KW-1185">Reference proteome</keyword>
<organism evidence="4 5">
    <name type="scientific">Promicromonospora kroppenstedtii</name>
    <dbReference type="NCBI Taxonomy" id="440482"/>
    <lineage>
        <taxon>Bacteria</taxon>
        <taxon>Bacillati</taxon>
        <taxon>Actinomycetota</taxon>
        <taxon>Actinomycetes</taxon>
        <taxon>Micrococcales</taxon>
        <taxon>Promicromonosporaceae</taxon>
        <taxon>Promicromonospora</taxon>
    </lineage>
</organism>
<keyword evidence="1 2" id="KW-0129">CBS domain</keyword>
<dbReference type="InterPro" id="IPR000644">
    <property type="entry name" value="CBS_dom"/>
</dbReference>
<evidence type="ECO:0000256" key="1">
    <source>
        <dbReference type="ARBA" id="ARBA00023122"/>
    </source>
</evidence>
<evidence type="ECO:0000259" key="3">
    <source>
        <dbReference type="PROSITE" id="PS51371"/>
    </source>
</evidence>
<dbReference type="PANTHER" id="PTHR43080:SF2">
    <property type="entry name" value="CBS DOMAIN-CONTAINING PROTEIN"/>
    <property type="match status" value="1"/>
</dbReference>